<dbReference type="InterPro" id="IPR048254">
    <property type="entry name" value="CDP_ALCOHOL_P_TRANSF_CS"/>
</dbReference>
<dbReference type="GO" id="GO:0016780">
    <property type="term" value="F:phosphotransferase activity, for other substituted phosphate groups"/>
    <property type="evidence" value="ECO:0007669"/>
    <property type="project" value="InterPro"/>
</dbReference>
<dbReference type="PROSITE" id="PS00379">
    <property type="entry name" value="CDP_ALCOHOL_P_TRANSF"/>
    <property type="match status" value="1"/>
</dbReference>
<feature type="chain" id="PRO_5042221973" evidence="10">
    <location>
        <begin position="17"/>
        <end position="223"/>
    </location>
</feature>
<dbReference type="AlphaFoldDB" id="A0AAD9D5M5"/>
<keyword evidence="5" id="KW-0443">Lipid metabolism</keyword>
<dbReference type="Gene3D" id="1.20.120.1760">
    <property type="match status" value="1"/>
</dbReference>
<dbReference type="InterPro" id="IPR000462">
    <property type="entry name" value="CDP-OH_P_trans"/>
</dbReference>
<evidence type="ECO:0000256" key="10">
    <source>
        <dbReference type="SAM" id="SignalP"/>
    </source>
</evidence>
<comment type="similarity">
    <text evidence="8">Belongs to the CDP-alcohol phosphatidyltransferase class-I family.</text>
</comment>
<proteinExistence type="inferred from homology"/>
<dbReference type="Proteomes" id="UP001224775">
    <property type="component" value="Unassembled WGS sequence"/>
</dbReference>
<evidence type="ECO:0000256" key="4">
    <source>
        <dbReference type="ARBA" id="ARBA00022989"/>
    </source>
</evidence>
<gene>
    <name evidence="11" type="ORF">QTG54_014570</name>
</gene>
<keyword evidence="3 9" id="KW-0812">Transmembrane</keyword>
<organism evidence="11 12">
    <name type="scientific">Skeletonema marinoi</name>
    <dbReference type="NCBI Taxonomy" id="267567"/>
    <lineage>
        <taxon>Eukaryota</taxon>
        <taxon>Sar</taxon>
        <taxon>Stramenopiles</taxon>
        <taxon>Ochrophyta</taxon>
        <taxon>Bacillariophyta</taxon>
        <taxon>Coscinodiscophyceae</taxon>
        <taxon>Thalassiosirophycidae</taxon>
        <taxon>Thalassiosirales</taxon>
        <taxon>Skeletonemataceae</taxon>
        <taxon>Skeletonema</taxon>
        <taxon>Skeletonema marinoi-dohrnii complex</taxon>
    </lineage>
</organism>
<evidence type="ECO:0000256" key="9">
    <source>
        <dbReference type="SAM" id="Phobius"/>
    </source>
</evidence>
<dbReference type="EC" id="2.7.8.-" evidence="11"/>
<keyword evidence="6 9" id="KW-0472">Membrane</keyword>
<keyword evidence="7" id="KW-1208">Phospholipid metabolism</keyword>
<dbReference type="GO" id="GO:0008654">
    <property type="term" value="P:phospholipid biosynthetic process"/>
    <property type="evidence" value="ECO:0007669"/>
    <property type="project" value="InterPro"/>
</dbReference>
<feature type="transmembrane region" description="Helical" evidence="9">
    <location>
        <begin position="141"/>
        <end position="160"/>
    </location>
</feature>
<evidence type="ECO:0000256" key="1">
    <source>
        <dbReference type="ARBA" id="ARBA00004141"/>
    </source>
</evidence>
<keyword evidence="2 8" id="KW-0808">Transferase</keyword>
<sequence length="223" mass="25566">MGYLRIILSVYGLVSAIQQQASVALNTWIAASLLDLFDGMAARRLNQCSKFGVLLDILADNILRTLIWIAAIIESLKQDDERLIPQVVCWTALICLEWITMVCSQCNQANSESGHWKDFQRGRKAPFWIEAVFKNNFRSPFGTIAIFGLFIAPFGSYFWAADRLSKTTWPWKVLLESEYAALLLIRCAYVGRLLCVVVECWLCLEYIRGLIHHDTLQRRQKRS</sequence>
<dbReference type="PANTHER" id="PTHR15362:SF13">
    <property type="entry name" value="SI:CH1073-145M9.1"/>
    <property type="match status" value="1"/>
</dbReference>
<comment type="caution">
    <text evidence="11">The sequence shown here is derived from an EMBL/GenBank/DDBJ whole genome shotgun (WGS) entry which is preliminary data.</text>
</comment>
<keyword evidence="10" id="KW-0732">Signal</keyword>
<dbReference type="EMBL" id="JATAAI010000037">
    <property type="protein sequence ID" value="KAK1734697.1"/>
    <property type="molecule type" value="Genomic_DNA"/>
</dbReference>
<comment type="subcellular location">
    <subcellularLocation>
        <location evidence="1">Membrane</location>
        <topology evidence="1">Multi-pass membrane protein</topology>
    </subcellularLocation>
</comment>
<dbReference type="Pfam" id="PF01066">
    <property type="entry name" value="CDP-OH_P_transf"/>
    <property type="match status" value="1"/>
</dbReference>
<dbReference type="PANTHER" id="PTHR15362">
    <property type="entry name" value="PHOSPHATIDYLINOSITOL SYNTHASE"/>
    <property type="match status" value="1"/>
</dbReference>
<feature type="signal peptide" evidence="10">
    <location>
        <begin position="1"/>
        <end position="16"/>
    </location>
</feature>
<accession>A0AAD9D5M5</accession>
<reference evidence="11" key="1">
    <citation type="submission" date="2023-06" db="EMBL/GenBank/DDBJ databases">
        <title>Survivors Of The Sea: Transcriptome response of Skeletonema marinoi to long-term dormancy.</title>
        <authorList>
            <person name="Pinder M.I.M."/>
            <person name="Kourtchenko O."/>
            <person name="Robertson E.K."/>
            <person name="Larsson T."/>
            <person name="Maumus F."/>
            <person name="Osuna-Cruz C.M."/>
            <person name="Vancaester E."/>
            <person name="Stenow R."/>
            <person name="Vandepoele K."/>
            <person name="Ploug H."/>
            <person name="Bruchert V."/>
            <person name="Godhe A."/>
            <person name="Topel M."/>
        </authorList>
    </citation>
    <scope>NUCLEOTIDE SEQUENCE</scope>
    <source>
        <strain evidence="11">R05AC</strain>
    </source>
</reference>
<keyword evidence="4 9" id="KW-1133">Transmembrane helix</keyword>
<evidence type="ECO:0000256" key="8">
    <source>
        <dbReference type="RuleBase" id="RU003750"/>
    </source>
</evidence>
<evidence type="ECO:0000256" key="6">
    <source>
        <dbReference type="ARBA" id="ARBA00023136"/>
    </source>
</evidence>
<evidence type="ECO:0000313" key="12">
    <source>
        <dbReference type="Proteomes" id="UP001224775"/>
    </source>
</evidence>
<dbReference type="GO" id="GO:0016020">
    <property type="term" value="C:membrane"/>
    <property type="evidence" value="ECO:0007669"/>
    <property type="project" value="UniProtKB-SubCell"/>
</dbReference>
<evidence type="ECO:0000256" key="3">
    <source>
        <dbReference type="ARBA" id="ARBA00022692"/>
    </source>
</evidence>
<name>A0AAD9D5M5_9STRA</name>
<dbReference type="InterPro" id="IPR043130">
    <property type="entry name" value="CDP-OH_PTrfase_TM_dom"/>
</dbReference>
<evidence type="ECO:0000256" key="7">
    <source>
        <dbReference type="ARBA" id="ARBA00023264"/>
    </source>
</evidence>
<protein>
    <submittedName>
        <fullName evidence="11">CDP-alcohol phosphatidyltransferase family protein</fullName>
        <ecNumber evidence="11">2.7.8.-</ecNumber>
    </submittedName>
</protein>
<evidence type="ECO:0000256" key="2">
    <source>
        <dbReference type="ARBA" id="ARBA00022679"/>
    </source>
</evidence>
<keyword evidence="12" id="KW-1185">Reference proteome</keyword>
<evidence type="ECO:0000256" key="5">
    <source>
        <dbReference type="ARBA" id="ARBA00023098"/>
    </source>
</evidence>
<evidence type="ECO:0000313" key="11">
    <source>
        <dbReference type="EMBL" id="KAK1734697.1"/>
    </source>
</evidence>